<evidence type="ECO:0000259" key="2">
    <source>
        <dbReference type="Pfam" id="PF19843"/>
    </source>
</evidence>
<dbReference type="EMBL" id="CP121252">
    <property type="protein sequence ID" value="WFP16262.1"/>
    <property type="molecule type" value="Genomic_DNA"/>
</dbReference>
<dbReference type="Proteomes" id="UP001219037">
    <property type="component" value="Chromosome"/>
</dbReference>
<feature type="compositionally biased region" description="Low complexity" evidence="1">
    <location>
        <begin position="49"/>
        <end position="60"/>
    </location>
</feature>
<organism evidence="3 4">
    <name type="scientific">Citricoccus muralis</name>
    <dbReference type="NCBI Taxonomy" id="169134"/>
    <lineage>
        <taxon>Bacteria</taxon>
        <taxon>Bacillati</taxon>
        <taxon>Actinomycetota</taxon>
        <taxon>Actinomycetes</taxon>
        <taxon>Micrococcales</taxon>
        <taxon>Micrococcaceae</taxon>
        <taxon>Citricoccus</taxon>
    </lineage>
</organism>
<keyword evidence="4" id="KW-1185">Reference proteome</keyword>
<sequence length="233" mass="25386">MARTAPTVSTSRALRTARPVRLAVVGATLSMAFALTSCSDSGGNNGDDAASPSASSATASNTEFIPASADGPAQNVPVPALPDAAREQTPEGAEATLEYWWDAMEYLYLTGDPEQLMAASEADCEVCEMMVETWESAYRNDEWSSLNGEIEIESTLSTVDEEVSQADIDYSLTHPELRHYSSNGDEITESRTSFDNQPWFAILNYDESNGQWLLYESVPSDLLSEEEEQGNEK</sequence>
<gene>
    <name evidence="3" type="ORF">P8192_12865</name>
</gene>
<evidence type="ECO:0000313" key="3">
    <source>
        <dbReference type="EMBL" id="WFP16262.1"/>
    </source>
</evidence>
<dbReference type="InterPro" id="IPR046281">
    <property type="entry name" value="DUF6318"/>
</dbReference>
<name>A0ABY8H6I5_9MICC</name>
<accession>A0ABY8H6I5</accession>
<dbReference type="RefSeq" id="WP_278157415.1">
    <property type="nucleotide sequence ID" value="NZ_CP121252.1"/>
</dbReference>
<feature type="region of interest" description="Disordered" evidence="1">
    <location>
        <begin position="42"/>
        <end position="88"/>
    </location>
</feature>
<proteinExistence type="predicted"/>
<protein>
    <submittedName>
        <fullName evidence="3">DUF6318 family protein</fullName>
    </submittedName>
</protein>
<evidence type="ECO:0000256" key="1">
    <source>
        <dbReference type="SAM" id="MobiDB-lite"/>
    </source>
</evidence>
<dbReference type="Pfam" id="PF19843">
    <property type="entry name" value="DUF6318"/>
    <property type="match status" value="1"/>
</dbReference>
<feature type="domain" description="DUF6318" evidence="2">
    <location>
        <begin position="63"/>
        <end position="214"/>
    </location>
</feature>
<reference evidence="3 4" key="1">
    <citation type="submission" date="2023-04" db="EMBL/GenBank/DDBJ databases">
        <title>Funneling lignin-derived compounds into biodiesel using alkali-halophilic Citricoccus sp. P2.</title>
        <authorList>
            <person name="Luo C.-B."/>
        </authorList>
    </citation>
    <scope>NUCLEOTIDE SEQUENCE [LARGE SCALE GENOMIC DNA]</scope>
    <source>
        <strain evidence="3 4">P2</strain>
    </source>
</reference>
<evidence type="ECO:0000313" key="4">
    <source>
        <dbReference type="Proteomes" id="UP001219037"/>
    </source>
</evidence>